<accession>A0A382YGH4</accession>
<name>A0A382YGH4_9ZZZZ</name>
<dbReference type="EMBL" id="UINC01175661">
    <property type="protein sequence ID" value="SVD82392.1"/>
    <property type="molecule type" value="Genomic_DNA"/>
</dbReference>
<feature type="non-terminal residue" evidence="1">
    <location>
        <position position="71"/>
    </location>
</feature>
<sequence>MIDVLLIGGKGTIGSGLRTYLPKINNNYKLTSVDLPNVMDKAKSALKDDFFIDLDVSSDESGLKKSLKGRD</sequence>
<dbReference type="AlphaFoldDB" id="A0A382YGH4"/>
<protein>
    <recommendedName>
        <fullName evidence="2">Saccharopine dehydrogenase NADP binding domain-containing protein</fullName>
    </recommendedName>
</protein>
<reference evidence="1" key="1">
    <citation type="submission" date="2018-05" db="EMBL/GenBank/DDBJ databases">
        <authorList>
            <person name="Lanie J.A."/>
            <person name="Ng W.-L."/>
            <person name="Kazmierczak K.M."/>
            <person name="Andrzejewski T.M."/>
            <person name="Davidsen T.M."/>
            <person name="Wayne K.J."/>
            <person name="Tettelin H."/>
            <person name="Glass J.I."/>
            <person name="Rusch D."/>
            <person name="Podicherti R."/>
            <person name="Tsui H.-C.T."/>
            <person name="Winkler M.E."/>
        </authorList>
    </citation>
    <scope>NUCLEOTIDE SEQUENCE</scope>
</reference>
<gene>
    <name evidence="1" type="ORF">METZ01_LOCUS435246</name>
</gene>
<evidence type="ECO:0008006" key="2">
    <source>
        <dbReference type="Google" id="ProtNLM"/>
    </source>
</evidence>
<proteinExistence type="predicted"/>
<organism evidence="1">
    <name type="scientific">marine metagenome</name>
    <dbReference type="NCBI Taxonomy" id="408172"/>
    <lineage>
        <taxon>unclassified sequences</taxon>
        <taxon>metagenomes</taxon>
        <taxon>ecological metagenomes</taxon>
    </lineage>
</organism>
<evidence type="ECO:0000313" key="1">
    <source>
        <dbReference type="EMBL" id="SVD82392.1"/>
    </source>
</evidence>